<dbReference type="STRING" id="56779.SAMN05421834_10624"/>
<keyword evidence="2" id="KW-1185">Reference proteome</keyword>
<evidence type="ECO:0000313" key="2">
    <source>
        <dbReference type="Proteomes" id="UP000185669"/>
    </source>
</evidence>
<dbReference type="PANTHER" id="PTHR43861">
    <property type="entry name" value="TRANS-ACONITATE 2-METHYLTRANSFERASE-RELATED"/>
    <property type="match status" value="1"/>
</dbReference>
<organism evidence="1 2">
    <name type="scientific">Halanaerobium kushneri</name>
    <dbReference type="NCBI Taxonomy" id="56779"/>
    <lineage>
        <taxon>Bacteria</taxon>
        <taxon>Bacillati</taxon>
        <taxon>Bacillota</taxon>
        <taxon>Clostridia</taxon>
        <taxon>Halanaerobiales</taxon>
        <taxon>Halanaerobiaceae</taxon>
        <taxon>Halanaerobium</taxon>
    </lineage>
</organism>
<dbReference type="Gene3D" id="2.20.25.110">
    <property type="entry name" value="S-adenosyl-L-methionine-dependent methyltransferases"/>
    <property type="match status" value="1"/>
</dbReference>
<dbReference type="RefSeq" id="WP_076544357.1">
    <property type="nucleotide sequence ID" value="NZ_FTNC01000006.1"/>
</dbReference>
<gene>
    <name evidence="1" type="ORF">SAMN05421834_10624</name>
</gene>
<dbReference type="EMBL" id="FTNC01000006">
    <property type="protein sequence ID" value="SIQ60072.1"/>
    <property type="molecule type" value="Genomic_DNA"/>
</dbReference>
<evidence type="ECO:0000313" key="1">
    <source>
        <dbReference type="EMBL" id="SIQ60072.1"/>
    </source>
</evidence>
<dbReference type="CDD" id="cd02440">
    <property type="entry name" value="AdoMet_MTases"/>
    <property type="match status" value="1"/>
</dbReference>
<name>A0A1N6U378_9FIRM</name>
<dbReference type="AlphaFoldDB" id="A0A1N6U378"/>
<dbReference type="SUPFAM" id="SSF53335">
    <property type="entry name" value="S-adenosyl-L-methionine-dependent methyltransferases"/>
    <property type="match status" value="1"/>
</dbReference>
<reference evidence="2" key="1">
    <citation type="submission" date="2017-01" db="EMBL/GenBank/DDBJ databases">
        <authorList>
            <person name="Varghese N."/>
            <person name="Submissions S."/>
        </authorList>
    </citation>
    <scope>NUCLEOTIDE SEQUENCE [LARGE SCALE GENOMIC DNA]</scope>
    <source>
        <strain evidence="2">ATCC 700103</strain>
    </source>
</reference>
<sequence>MDYSYTTYFAEIYDDVMKNVPYKYWFRYLKDLLKYYKLKPNSVLELASGTSNMTLKIINLQSVKRVTALDLSAAMLARAAEKLETELFNSRKFINYSIEENNSTYHLQQNSKNLTVNFKEQNMTDFYFENKFNLIVSFFDSLNYLTDLNQLQSCFESAAASLTENGLFIFDMNSIGRIKTIEEKSFVIEGDSYQCFWEDIVKAKENLWQVKLKICPDNDQLPCFEETHSERGYKIDTIVRLLKKSGFKAVDVYNAFSLASGKNNSDRLYFAASLNEKRLEQNQGQLKKLYYGTKNRIDYFFVSLRYLF</sequence>
<keyword evidence="1" id="KW-0808">Transferase</keyword>
<dbReference type="GO" id="GO:0032259">
    <property type="term" value="P:methylation"/>
    <property type="evidence" value="ECO:0007669"/>
    <property type="project" value="UniProtKB-KW"/>
</dbReference>
<dbReference type="Pfam" id="PF01209">
    <property type="entry name" value="Ubie_methyltran"/>
    <property type="match status" value="1"/>
</dbReference>
<keyword evidence="1" id="KW-0489">Methyltransferase</keyword>
<dbReference type="GO" id="GO:0008168">
    <property type="term" value="F:methyltransferase activity"/>
    <property type="evidence" value="ECO:0007669"/>
    <property type="project" value="UniProtKB-KW"/>
</dbReference>
<dbReference type="Proteomes" id="UP000185669">
    <property type="component" value="Unassembled WGS sequence"/>
</dbReference>
<dbReference type="OrthoDB" id="9811589at2"/>
<accession>A0A1N6U378</accession>
<dbReference type="InterPro" id="IPR029063">
    <property type="entry name" value="SAM-dependent_MTases_sf"/>
</dbReference>
<proteinExistence type="predicted"/>
<protein>
    <submittedName>
        <fullName evidence="1">Methyltransferase domain-containing protein</fullName>
    </submittedName>
</protein>
<dbReference type="Gene3D" id="3.40.50.150">
    <property type="entry name" value="Vaccinia Virus protein VP39"/>
    <property type="match status" value="1"/>
</dbReference>